<dbReference type="InterPro" id="IPR050109">
    <property type="entry name" value="HTH-type_TetR-like_transc_reg"/>
</dbReference>
<protein>
    <submittedName>
        <fullName evidence="6">TetR/AcrR family transcriptional regulator</fullName>
    </submittedName>
</protein>
<evidence type="ECO:0000313" key="6">
    <source>
        <dbReference type="EMBL" id="MFC7616815.1"/>
    </source>
</evidence>
<keyword evidence="7" id="KW-1185">Reference proteome</keyword>
<feature type="domain" description="HTH tetR-type" evidence="5">
    <location>
        <begin position="21"/>
        <end position="81"/>
    </location>
</feature>
<dbReference type="InterPro" id="IPR001647">
    <property type="entry name" value="HTH_TetR"/>
</dbReference>
<name>A0ABW2TSK8_9PSEU</name>
<feature type="DNA-binding region" description="H-T-H motif" evidence="4">
    <location>
        <begin position="44"/>
        <end position="63"/>
    </location>
</feature>
<reference evidence="7" key="1">
    <citation type="journal article" date="2019" name="Int. J. Syst. Evol. Microbiol.">
        <title>The Global Catalogue of Microorganisms (GCM) 10K type strain sequencing project: providing services to taxonomists for standard genome sequencing and annotation.</title>
        <authorList>
            <consortium name="The Broad Institute Genomics Platform"/>
            <consortium name="The Broad Institute Genome Sequencing Center for Infectious Disease"/>
            <person name="Wu L."/>
            <person name="Ma J."/>
        </authorList>
    </citation>
    <scope>NUCLEOTIDE SEQUENCE [LARGE SCALE GENOMIC DNA]</scope>
    <source>
        <strain evidence="7">JCM 17695</strain>
    </source>
</reference>
<organism evidence="6 7">
    <name type="scientific">Actinokineospora soli</name>
    <dbReference type="NCBI Taxonomy" id="1048753"/>
    <lineage>
        <taxon>Bacteria</taxon>
        <taxon>Bacillati</taxon>
        <taxon>Actinomycetota</taxon>
        <taxon>Actinomycetes</taxon>
        <taxon>Pseudonocardiales</taxon>
        <taxon>Pseudonocardiaceae</taxon>
        <taxon>Actinokineospora</taxon>
    </lineage>
</organism>
<dbReference type="PRINTS" id="PR00455">
    <property type="entry name" value="HTHTETR"/>
</dbReference>
<dbReference type="PANTHER" id="PTHR30055">
    <property type="entry name" value="HTH-TYPE TRANSCRIPTIONAL REGULATOR RUTR"/>
    <property type="match status" value="1"/>
</dbReference>
<dbReference type="PANTHER" id="PTHR30055:SF234">
    <property type="entry name" value="HTH-TYPE TRANSCRIPTIONAL REGULATOR BETI"/>
    <property type="match status" value="1"/>
</dbReference>
<dbReference type="Pfam" id="PF00440">
    <property type="entry name" value="TetR_N"/>
    <property type="match status" value="1"/>
</dbReference>
<evidence type="ECO:0000313" key="7">
    <source>
        <dbReference type="Proteomes" id="UP001596512"/>
    </source>
</evidence>
<evidence type="ECO:0000256" key="3">
    <source>
        <dbReference type="ARBA" id="ARBA00023163"/>
    </source>
</evidence>
<dbReference type="EMBL" id="JBHTEY010000004">
    <property type="protein sequence ID" value="MFC7616815.1"/>
    <property type="molecule type" value="Genomic_DNA"/>
</dbReference>
<dbReference type="PROSITE" id="PS50977">
    <property type="entry name" value="HTH_TETR_2"/>
    <property type="match status" value="1"/>
</dbReference>
<dbReference type="Proteomes" id="UP001596512">
    <property type="component" value="Unassembled WGS sequence"/>
</dbReference>
<dbReference type="Gene3D" id="1.10.357.10">
    <property type="entry name" value="Tetracycline Repressor, domain 2"/>
    <property type="match status" value="1"/>
</dbReference>
<evidence type="ECO:0000259" key="5">
    <source>
        <dbReference type="PROSITE" id="PS50977"/>
    </source>
</evidence>
<evidence type="ECO:0000256" key="2">
    <source>
        <dbReference type="ARBA" id="ARBA00023125"/>
    </source>
</evidence>
<accession>A0ABW2TSK8</accession>
<comment type="caution">
    <text evidence="6">The sequence shown here is derived from an EMBL/GenBank/DDBJ whole genome shotgun (WGS) entry which is preliminary data.</text>
</comment>
<evidence type="ECO:0000256" key="4">
    <source>
        <dbReference type="PROSITE-ProRule" id="PRU00335"/>
    </source>
</evidence>
<keyword evidence="1" id="KW-0805">Transcription regulation</keyword>
<proteinExistence type="predicted"/>
<sequence length="212" mass="23292">MGQPGKTPREYRSPLRAEKARRTREVVLAAAREVFLRDGYARTTMRAVATAAGVSVQSVEQHFGTKRGLLKTVVDVAMAGDDEPVGVADRDWVLRARAARDFDEMLAITTAGVTEIGGRLSDVAAVVHGAADADEEIAALARVLDEQRMVGARMIVAGLSTRRPPRVDDGTAADTLWLLMDPVVYRRLTRDRGWTPDAYGRWFADAVRRLVF</sequence>
<evidence type="ECO:0000256" key="1">
    <source>
        <dbReference type="ARBA" id="ARBA00023015"/>
    </source>
</evidence>
<keyword evidence="3" id="KW-0804">Transcription</keyword>
<dbReference type="InterPro" id="IPR009057">
    <property type="entry name" value="Homeodomain-like_sf"/>
</dbReference>
<gene>
    <name evidence="6" type="ORF">ACFQV2_28550</name>
</gene>
<dbReference type="SUPFAM" id="SSF46689">
    <property type="entry name" value="Homeodomain-like"/>
    <property type="match status" value="1"/>
</dbReference>
<keyword evidence="2 4" id="KW-0238">DNA-binding</keyword>